<name>A0A284S170_ARMOS</name>
<feature type="region of interest" description="Disordered" evidence="1">
    <location>
        <begin position="1"/>
        <end position="54"/>
    </location>
</feature>
<dbReference type="Proteomes" id="UP000219338">
    <property type="component" value="Unassembled WGS sequence"/>
</dbReference>
<dbReference type="OMA" id="NTCNAGE"/>
<gene>
    <name evidence="2" type="ORF">ARMOST_18212</name>
</gene>
<dbReference type="EMBL" id="FUEG01000025">
    <property type="protein sequence ID" value="SJL14744.1"/>
    <property type="molecule type" value="Genomic_DNA"/>
</dbReference>
<accession>A0A284S170</accession>
<keyword evidence="3" id="KW-1185">Reference proteome</keyword>
<organism evidence="2 3">
    <name type="scientific">Armillaria ostoyae</name>
    <name type="common">Armillaria root rot fungus</name>
    <dbReference type="NCBI Taxonomy" id="47428"/>
    <lineage>
        <taxon>Eukaryota</taxon>
        <taxon>Fungi</taxon>
        <taxon>Dikarya</taxon>
        <taxon>Basidiomycota</taxon>
        <taxon>Agaricomycotina</taxon>
        <taxon>Agaricomycetes</taxon>
        <taxon>Agaricomycetidae</taxon>
        <taxon>Agaricales</taxon>
        <taxon>Marasmiineae</taxon>
        <taxon>Physalacriaceae</taxon>
        <taxon>Armillaria</taxon>
    </lineage>
</organism>
<sequence>MSISEQTSKSELAKEENTCNAGEGNAPPEASPPQSPDVQAPSAPSKSIGGNKRRKFRLILMPFRILRKRYTTFMDTKSDKEDEDDT</sequence>
<evidence type="ECO:0000256" key="1">
    <source>
        <dbReference type="SAM" id="MobiDB-lite"/>
    </source>
</evidence>
<dbReference type="OrthoDB" id="10513157at2759"/>
<protein>
    <submittedName>
        <fullName evidence="2">Uncharacterized protein</fullName>
    </submittedName>
</protein>
<proteinExistence type="predicted"/>
<evidence type="ECO:0000313" key="2">
    <source>
        <dbReference type="EMBL" id="SJL14744.1"/>
    </source>
</evidence>
<reference evidence="3" key="1">
    <citation type="journal article" date="2017" name="Nat. Ecol. Evol.">
        <title>Genome expansion and lineage-specific genetic innovations in the forest pathogenic fungi Armillaria.</title>
        <authorList>
            <person name="Sipos G."/>
            <person name="Prasanna A.N."/>
            <person name="Walter M.C."/>
            <person name="O'Connor E."/>
            <person name="Balint B."/>
            <person name="Krizsan K."/>
            <person name="Kiss B."/>
            <person name="Hess J."/>
            <person name="Varga T."/>
            <person name="Slot J."/>
            <person name="Riley R."/>
            <person name="Boka B."/>
            <person name="Rigling D."/>
            <person name="Barry K."/>
            <person name="Lee J."/>
            <person name="Mihaltcheva S."/>
            <person name="LaButti K."/>
            <person name="Lipzen A."/>
            <person name="Waldron R."/>
            <person name="Moloney N.M."/>
            <person name="Sperisen C."/>
            <person name="Kredics L."/>
            <person name="Vagvoelgyi C."/>
            <person name="Patrignani A."/>
            <person name="Fitzpatrick D."/>
            <person name="Nagy I."/>
            <person name="Doyle S."/>
            <person name="Anderson J.B."/>
            <person name="Grigoriev I.V."/>
            <person name="Gueldener U."/>
            <person name="Muensterkoetter M."/>
            <person name="Nagy L.G."/>
        </authorList>
    </citation>
    <scope>NUCLEOTIDE SEQUENCE [LARGE SCALE GENOMIC DNA]</scope>
    <source>
        <strain evidence="3">C18/9</strain>
    </source>
</reference>
<dbReference type="AlphaFoldDB" id="A0A284S170"/>
<evidence type="ECO:0000313" key="3">
    <source>
        <dbReference type="Proteomes" id="UP000219338"/>
    </source>
</evidence>
<feature type="compositionally biased region" description="Polar residues" evidence="1">
    <location>
        <begin position="1"/>
        <end position="10"/>
    </location>
</feature>